<comment type="subcellular location">
    <subcellularLocation>
        <location evidence="1">Endomembrane system</location>
        <topology evidence="1">Multi-pass membrane protein</topology>
    </subcellularLocation>
</comment>
<organism evidence="11 12">
    <name type="scientific">Mycetomoellerius zeteki</name>
    <dbReference type="NCBI Taxonomy" id="64791"/>
    <lineage>
        <taxon>Eukaryota</taxon>
        <taxon>Metazoa</taxon>
        <taxon>Ecdysozoa</taxon>
        <taxon>Arthropoda</taxon>
        <taxon>Hexapoda</taxon>
        <taxon>Insecta</taxon>
        <taxon>Pterygota</taxon>
        <taxon>Neoptera</taxon>
        <taxon>Endopterygota</taxon>
        <taxon>Hymenoptera</taxon>
        <taxon>Apocrita</taxon>
        <taxon>Aculeata</taxon>
        <taxon>Formicoidea</taxon>
        <taxon>Formicidae</taxon>
        <taxon>Myrmicinae</taxon>
        <taxon>Mycetomoellerius</taxon>
    </lineage>
</organism>
<evidence type="ECO:0000256" key="6">
    <source>
        <dbReference type="ARBA" id="ARBA00023170"/>
    </source>
</evidence>
<keyword evidence="7" id="KW-0807">Transducer</keyword>
<keyword evidence="9" id="KW-0732">Signal</keyword>
<feature type="signal peptide" evidence="9">
    <location>
        <begin position="1"/>
        <end position="21"/>
    </location>
</feature>
<dbReference type="Gene3D" id="1.20.1070.10">
    <property type="entry name" value="Rhodopsin 7-helix transmembrane proteins"/>
    <property type="match status" value="1"/>
</dbReference>
<dbReference type="GO" id="GO:0012505">
    <property type="term" value="C:endomembrane system"/>
    <property type="evidence" value="ECO:0007669"/>
    <property type="project" value="UniProtKB-SubCell"/>
</dbReference>
<dbReference type="PANTHER" id="PTHR47154:SF2">
    <property type="entry name" value="G-PROTEIN COUPLED RECEPTOR MTH-RELATED"/>
    <property type="match status" value="1"/>
</dbReference>
<protein>
    <submittedName>
        <fullName evidence="11">G-protein coupled receptor Mth2</fullName>
    </submittedName>
</protein>
<evidence type="ECO:0000256" key="8">
    <source>
        <dbReference type="SAM" id="Phobius"/>
    </source>
</evidence>
<dbReference type="SUPFAM" id="SSF63877">
    <property type="entry name" value="Methuselah ectodomain"/>
    <property type="match status" value="1"/>
</dbReference>
<evidence type="ECO:0000256" key="2">
    <source>
        <dbReference type="ARBA" id="ARBA00008979"/>
    </source>
</evidence>
<evidence type="ECO:0000256" key="7">
    <source>
        <dbReference type="ARBA" id="ARBA00023224"/>
    </source>
</evidence>
<evidence type="ECO:0000256" key="4">
    <source>
        <dbReference type="ARBA" id="ARBA00022989"/>
    </source>
</evidence>
<feature type="chain" id="PRO_5007591566" evidence="9">
    <location>
        <begin position="22"/>
        <end position="397"/>
    </location>
</feature>
<evidence type="ECO:0000259" key="10">
    <source>
        <dbReference type="Pfam" id="PF06652"/>
    </source>
</evidence>
<comment type="similarity">
    <text evidence="2">Belongs to the G-protein coupled receptor 2 family. Mth subfamily.</text>
</comment>
<dbReference type="EMBL" id="KQ982624">
    <property type="protein sequence ID" value="KYQ53680.1"/>
    <property type="molecule type" value="Genomic_DNA"/>
</dbReference>
<dbReference type="PANTHER" id="PTHR47154">
    <property type="entry name" value="G-PROTEIN COUPLED RECEPTOR MTH-RELATED"/>
    <property type="match status" value="1"/>
</dbReference>
<evidence type="ECO:0000313" key="12">
    <source>
        <dbReference type="Proteomes" id="UP000075809"/>
    </source>
</evidence>
<keyword evidence="3 8" id="KW-0812">Transmembrane</keyword>
<reference evidence="11 12" key="1">
    <citation type="submission" date="2015-09" db="EMBL/GenBank/DDBJ databases">
        <title>Trachymyrmex zeteki WGS genome.</title>
        <authorList>
            <person name="Nygaard S."/>
            <person name="Hu H."/>
            <person name="Boomsma J."/>
            <person name="Zhang G."/>
        </authorList>
    </citation>
    <scope>NUCLEOTIDE SEQUENCE [LARGE SCALE GENOMIC DNA]</scope>
    <source>
        <strain evidence="11">Tzet28-1</strain>
        <tissue evidence="11">Whole body</tissue>
    </source>
</reference>
<keyword evidence="5" id="KW-0297">G-protein coupled receptor</keyword>
<proteinExistence type="inferred from homology"/>
<dbReference type="Pfam" id="PF06652">
    <property type="entry name" value="Methuselah_N"/>
    <property type="match status" value="1"/>
</dbReference>
<dbReference type="STRING" id="64791.A0A151X0B9"/>
<gene>
    <name evidence="11" type="ORF">ALC60_07367</name>
</gene>
<evidence type="ECO:0000256" key="9">
    <source>
        <dbReference type="SAM" id="SignalP"/>
    </source>
</evidence>
<keyword evidence="6 11" id="KW-0675">Receptor</keyword>
<evidence type="ECO:0000256" key="5">
    <source>
        <dbReference type="ARBA" id="ARBA00023040"/>
    </source>
</evidence>
<dbReference type="InterPro" id="IPR036272">
    <property type="entry name" value="Methuselah_N_sf"/>
</dbReference>
<dbReference type="Proteomes" id="UP000075809">
    <property type="component" value="Unassembled WGS sequence"/>
</dbReference>
<accession>A0A151X0B9</accession>
<dbReference type="InterPro" id="IPR010596">
    <property type="entry name" value="Methuselah_N_dom"/>
</dbReference>
<evidence type="ECO:0000256" key="1">
    <source>
        <dbReference type="ARBA" id="ARBA00004127"/>
    </source>
</evidence>
<sequence>MCPPSIVLCFAFLLVASFSESQEDFTNGDEQSDNSTVQFDSLVNSTKYRNKKMELTRCNSHENSIKNENEMQYESCINSTKNNYKNDSVRYESREQVIKNHEDNNQTSMEFCTNSTDINNFTLQEINKNLIKIEDKKNFDVHYSSHTRLCILDNKITKTTFVKYENCNNITCIQLCCPFGQNLTKVKGQCIDHGKNNYVLPNMYILSNKHGNDSEDETINEIFVTVRDPCVEKKRGREFIFANTYLFLTNGSLFTSTSEFISPKSYCFAILSRDVYDVFICNYMTKLPVYVSACLLVSLPFLLLTFIIYSILPELQNMHGYTLRAYVGSLFITDAIMYYRQQDTELAQADYCVVLGTACINRSSYYFKNDIIKKIKFQKREKTIFQLDRKLLTNQIV</sequence>
<keyword evidence="12" id="KW-1185">Reference proteome</keyword>
<evidence type="ECO:0000313" key="11">
    <source>
        <dbReference type="EMBL" id="KYQ53680.1"/>
    </source>
</evidence>
<feature type="domain" description="Methuselah N-terminal" evidence="10">
    <location>
        <begin position="167"/>
        <end position="273"/>
    </location>
</feature>
<dbReference type="GO" id="GO:0008528">
    <property type="term" value="F:G protein-coupled peptide receptor activity"/>
    <property type="evidence" value="ECO:0007669"/>
    <property type="project" value="TreeGrafter"/>
</dbReference>
<dbReference type="AlphaFoldDB" id="A0A151X0B9"/>
<evidence type="ECO:0000256" key="3">
    <source>
        <dbReference type="ARBA" id="ARBA00022692"/>
    </source>
</evidence>
<keyword evidence="8" id="KW-0472">Membrane</keyword>
<dbReference type="InterPro" id="IPR051384">
    <property type="entry name" value="Mth_GPCR"/>
</dbReference>
<name>A0A151X0B9_9HYME</name>
<feature type="transmembrane region" description="Helical" evidence="8">
    <location>
        <begin position="287"/>
        <end position="309"/>
    </location>
</feature>
<keyword evidence="4 8" id="KW-1133">Transmembrane helix</keyword>
<dbReference type="GO" id="GO:0005886">
    <property type="term" value="C:plasma membrane"/>
    <property type="evidence" value="ECO:0007669"/>
    <property type="project" value="TreeGrafter"/>
</dbReference>